<feature type="chain" id="PRO_5004285929" description="Endo-1,4-beta-xylanase" evidence="13">
    <location>
        <begin position="18"/>
        <end position="235"/>
    </location>
</feature>
<feature type="signal peptide" evidence="13">
    <location>
        <begin position="1"/>
        <end position="17"/>
    </location>
</feature>
<dbReference type="InterPro" id="IPR033123">
    <property type="entry name" value="GH11_dom"/>
</dbReference>
<evidence type="ECO:0000256" key="12">
    <source>
        <dbReference type="RuleBase" id="RU362015"/>
    </source>
</evidence>
<evidence type="ECO:0000256" key="1">
    <source>
        <dbReference type="ARBA" id="ARBA00000681"/>
    </source>
</evidence>
<dbReference type="InterPro" id="IPR001137">
    <property type="entry name" value="Glyco_hydro_11"/>
</dbReference>
<dbReference type="PROSITE" id="PS00776">
    <property type="entry name" value="GH11_1"/>
    <property type="match status" value="1"/>
</dbReference>
<dbReference type="PROSITE" id="PS00777">
    <property type="entry name" value="GH11_2"/>
    <property type="match status" value="1"/>
</dbReference>
<evidence type="ECO:0000313" key="15">
    <source>
        <dbReference type="EMBL" id="BAD07040.1"/>
    </source>
</evidence>
<evidence type="ECO:0000256" key="2">
    <source>
        <dbReference type="ARBA" id="ARBA00004851"/>
    </source>
</evidence>
<keyword evidence="6 13" id="KW-0732">Signal</keyword>
<dbReference type="UniPathway" id="UPA00114"/>
<keyword evidence="5 11" id="KW-0858">Xylan degradation</keyword>
<dbReference type="PANTHER" id="PTHR46828">
    <property type="entry name" value="ENDO-1,4-BETA-XYLANASE A-RELATED"/>
    <property type="match status" value="1"/>
</dbReference>
<keyword evidence="10 11" id="KW-0624">Polysaccharide degradation</keyword>
<evidence type="ECO:0000256" key="9">
    <source>
        <dbReference type="ARBA" id="ARBA00023295"/>
    </source>
</evidence>
<proteinExistence type="inferred from homology"/>
<dbReference type="CAZy" id="GH11">
    <property type="family name" value="Glycoside Hydrolase Family 11"/>
</dbReference>
<reference evidence="15" key="1">
    <citation type="submission" date="2003-07" db="EMBL/GenBank/DDBJ databases">
        <title>A G/11 family xylanase encoding gene from Scytalidium thermophilum.</title>
        <authorList>
            <person name="Morinaga T."/>
            <person name="Boonlue S."/>
            <person name="Aimi T."/>
        </authorList>
    </citation>
    <scope>NUCLEOTIDE SEQUENCE</scope>
    <source>
        <strain evidence="15">Af101-3</strain>
    </source>
</reference>
<feature type="active site" description="Proton donor" evidence="11">
    <location>
        <position position="222"/>
    </location>
</feature>
<name>Q766V1_HUMIN</name>
<dbReference type="EC" id="3.2.1.8" evidence="4 11"/>
<dbReference type="GO" id="GO:0045493">
    <property type="term" value="P:xylan catabolic process"/>
    <property type="evidence" value="ECO:0007669"/>
    <property type="project" value="UniProtKB-UniRule"/>
</dbReference>
<dbReference type="InterPro" id="IPR033119">
    <property type="entry name" value="GH11_AS_2"/>
</dbReference>
<evidence type="ECO:0000256" key="7">
    <source>
        <dbReference type="ARBA" id="ARBA00022801"/>
    </source>
</evidence>
<keyword evidence="8 11" id="KW-0119">Carbohydrate metabolism</keyword>
<dbReference type="EMBL" id="AB114442">
    <property type="protein sequence ID" value="BAD07040.1"/>
    <property type="molecule type" value="Genomic_DNA"/>
</dbReference>
<organism evidence="15">
    <name type="scientific">Humicola insolens</name>
    <name type="common">Soft-rot fungus</name>
    <dbReference type="NCBI Taxonomy" id="85995"/>
    <lineage>
        <taxon>Eukaryota</taxon>
        <taxon>Fungi</taxon>
        <taxon>Dikarya</taxon>
        <taxon>Ascomycota</taxon>
        <taxon>Pezizomycotina</taxon>
        <taxon>Sordariomycetes</taxon>
        <taxon>Sordariomycetidae</taxon>
        <taxon>Sordariales</taxon>
        <taxon>Chaetomiaceae</taxon>
        <taxon>Mycothermus</taxon>
    </lineage>
</organism>
<comment type="similarity">
    <text evidence="3 11 12">Belongs to the glycosyl hydrolase 11 (cellulase G) family.</text>
</comment>
<evidence type="ECO:0000256" key="3">
    <source>
        <dbReference type="ARBA" id="ARBA00007792"/>
    </source>
</evidence>
<dbReference type="FunFam" id="2.60.120.180:FF:000001">
    <property type="entry name" value="Endo-1,4-beta-xylanase"/>
    <property type="match status" value="1"/>
</dbReference>
<dbReference type="Gene3D" id="2.60.120.180">
    <property type="match status" value="1"/>
</dbReference>
<gene>
    <name evidence="15" type="primary">sxyl1</name>
</gene>
<comment type="catalytic activity">
    <reaction evidence="1 11 12">
        <text>Endohydrolysis of (1-&gt;4)-beta-D-xylosidic linkages in xylans.</text>
        <dbReference type="EC" id="3.2.1.8"/>
    </reaction>
</comment>
<sequence length="235" mass="25526">MVSFKTLLLAVVGAAAASPIALPFDPAEVTARHARGENVTEFLLARGGTPSSTGWHGGYFYSFWTDGGGEVNYWNGNNGNYGVNWRNCGNFVGGKGWKPGAARTINYSGTFNPSGNGYLAIYGWTTNPLVEYYIVENFGTYDPSSQAQNLGTFYVDGSNYKIAKSTRYNQPSIIGTATFNQYWSVRQNKRSSGSVNVGAHFQAWAQRGLNLGNHDYQIVATEGYQSSGSASITVW</sequence>
<dbReference type="SUPFAM" id="SSF49899">
    <property type="entry name" value="Concanavalin A-like lectins/glucanases"/>
    <property type="match status" value="1"/>
</dbReference>
<dbReference type="InterPro" id="IPR018208">
    <property type="entry name" value="GH11_AS_1"/>
</dbReference>
<accession>Q766V1</accession>
<protein>
    <recommendedName>
        <fullName evidence="4 11">Endo-1,4-beta-xylanase</fullName>
        <ecNumber evidence="4 11">3.2.1.8</ecNumber>
    </recommendedName>
</protein>
<dbReference type="Pfam" id="PF00457">
    <property type="entry name" value="Glyco_hydro_11"/>
    <property type="match status" value="1"/>
</dbReference>
<keyword evidence="9 11" id="KW-0326">Glycosidase</keyword>
<feature type="domain" description="GH11" evidence="14">
    <location>
        <begin position="47"/>
        <end position="235"/>
    </location>
</feature>
<comment type="pathway">
    <text evidence="2 11 12">Glycan degradation; xylan degradation.</text>
</comment>
<dbReference type="PROSITE" id="PS51761">
    <property type="entry name" value="GH11_3"/>
    <property type="match status" value="1"/>
</dbReference>
<dbReference type="AlphaFoldDB" id="Q766V1"/>
<evidence type="ECO:0000256" key="8">
    <source>
        <dbReference type="ARBA" id="ARBA00023277"/>
    </source>
</evidence>
<keyword evidence="7 11" id="KW-0378">Hydrolase</keyword>
<evidence type="ECO:0000256" key="10">
    <source>
        <dbReference type="ARBA" id="ARBA00023326"/>
    </source>
</evidence>
<dbReference type="InterPro" id="IPR013320">
    <property type="entry name" value="ConA-like_dom_sf"/>
</dbReference>
<evidence type="ECO:0000256" key="6">
    <source>
        <dbReference type="ARBA" id="ARBA00022729"/>
    </source>
</evidence>
<dbReference type="PRINTS" id="PR00911">
    <property type="entry name" value="GLHYDRLASE11"/>
</dbReference>
<dbReference type="PANTHER" id="PTHR46828:SF2">
    <property type="entry name" value="ENDO-1,4-BETA-XYLANASE A-RELATED"/>
    <property type="match status" value="1"/>
</dbReference>
<evidence type="ECO:0000256" key="5">
    <source>
        <dbReference type="ARBA" id="ARBA00022651"/>
    </source>
</evidence>
<evidence type="ECO:0000259" key="14">
    <source>
        <dbReference type="PROSITE" id="PS51761"/>
    </source>
</evidence>
<evidence type="ECO:0000256" key="4">
    <source>
        <dbReference type="ARBA" id="ARBA00012590"/>
    </source>
</evidence>
<evidence type="ECO:0000256" key="11">
    <source>
        <dbReference type="PROSITE-ProRule" id="PRU01097"/>
    </source>
</evidence>
<dbReference type="GO" id="GO:0031176">
    <property type="term" value="F:endo-1,4-beta-xylanase activity"/>
    <property type="evidence" value="ECO:0007669"/>
    <property type="project" value="UniProtKB-UniRule"/>
</dbReference>
<feature type="active site" description="Nucleophile" evidence="11">
    <location>
        <position position="131"/>
    </location>
</feature>
<dbReference type="InterPro" id="IPR013319">
    <property type="entry name" value="GH11/12"/>
</dbReference>
<evidence type="ECO:0000256" key="13">
    <source>
        <dbReference type="SAM" id="SignalP"/>
    </source>
</evidence>